<dbReference type="OrthoDB" id="649093at2"/>
<dbReference type="InterPro" id="IPR052173">
    <property type="entry name" value="Beta-lactam_resp_regulator"/>
</dbReference>
<evidence type="ECO:0000313" key="4">
    <source>
        <dbReference type="EMBL" id="SFG75461.1"/>
    </source>
</evidence>
<feature type="transmembrane region" description="Helical" evidence="2">
    <location>
        <begin position="96"/>
        <end position="118"/>
    </location>
</feature>
<gene>
    <name evidence="4" type="ORF">SAMN04489864_102116</name>
</gene>
<feature type="transmembrane region" description="Helical" evidence="2">
    <location>
        <begin position="267"/>
        <end position="287"/>
    </location>
</feature>
<keyword evidence="5" id="KW-1185">Reference proteome</keyword>
<feature type="domain" description="Peptidase M56" evidence="3">
    <location>
        <begin position="162"/>
        <end position="256"/>
    </location>
</feature>
<feature type="transmembrane region" description="Helical" evidence="2">
    <location>
        <begin position="6"/>
        <end position="25"/>
    </location>
</feature>
<evidence type="ECO:0000256" key="1">
    <source>
        <dbReference type="SAM" id="MobiDB-lite"/>
    </source>
</evidence>
<organism evidence="4 5">
    <name type="scientific">Pedobacter insulae</name>
    <dbReference type="NCBI Taxonomy" id="414048"/>
    <lineage>
        <taxon>Bacteria</taxon>
        <taxon>Pseudomonadati</taxon>
        <taxon>Bacteroidota</taxon>
        <taxon>Sphingobacteriia</taxon>
        <taxon>Sphingobacteriales</taxon>
        <taxon>Sphingobacteriaceae</taxon>
        <taxon>Pedobacter</taxon>
    </lineage>
</organism>
<sequence>MMSWLYYLLEANLYLILFYGFYRLLLQNETFYSLNRYFLLASTFISFVLPVFQLGFLKPSQYQYHGDMLYEIPPPPMEPPSSADISSSFAVINWLYLFYLLVAFFFALKLSFSIYKIIKIWLKAKKHTAGDITLVEVNGESTAFSFFNLLFIHPGLAHQPAVLKHEMVHIKQKHSFDVLFFELVQIISWFNPVLYFIKKDIKLLHEYIADELTTSTDMHKHEYALFLIQNSFGLRAQPITNQIFNQSILKRRINMLNKKRTASGARLRLLLVLPLTAAMLCASTLAFTKDYGYIDLLPEKSIAIAPFQEKPKAQGIKKEQSPKAKYATQAKTNQIKFPPPIVKEVPATTKPKVQNRYIVAYRTNRKTGKPFRVYNMYVVINGKPVENQDKFYGATNTESVTILSQQETKKRYGIEGVSGGVEITGSNINYLADIVPPPPVQDMVKFPPPIVKTVQRYFTPSLKQDKATGNFVGVDSRYIVVNGAPVEDNSKFLGITQAETVTYLSPAQATRVYGEEKGKYGAVEITGTNIEFNTQTDQIKFPPPIIKLDAPKTSPSPPNLKLKKAIPPPQVEPPSQNKKTQKFPPLIVKPEKVKAKYKMVEGDPLTEVRITGDPATSSKLNSEIKELTIKLLDTAKEKTKNKF</sequence>
<dbReference type="PANTHER" id="PTHR34978">
    <property type="entry name" value="POSSIBLE SENSOR-TRANSDUCER PROTEIN BLAR"/>
    <property type="match status" value="1"/>
</dbReference>
<evidence type="ECO:0000313" key="5">
    <source>
        <dbReference type="Proteomes" id="UP000199666"/>
    </source>
</evidence>
<reference evidence="4 5" key="1">
    <citation type="submission" date="2016-10" db="EMBL/GenBank/DDBJ databases">
        <authorList>
            <person name="de Groot N.N."/>
        </authorList>
    </citation>
    <scope>NUCLEOTIDE SEQUENCE [LARGE SCALE GENOMIC DNA]</scope>
    <source>
        <strain evidence="4 5">DSM 18684</strain>
    </source>
</reference>
<feature type="transmembrane region" description="Helical" evidence="2">
    <location>
        <begin position="37"/>
        <end position="56"/>
    </location>
</feature>
<dbReference type="AlphaFoldDB" id="A0A1I2UL18"/>
<dbReference type="STRING" id="414048.SAMN04489864_102116"/>
<keyword evidence="2" id="KW-0812">Transmembrane</keyword>
<keyword evidence="2" id="KW-1133">Transmembrane helix</keyword>
<dbReference type="CDD" id="cd07341">
    <property type="entry name" value="M56_BlaR1_MecR1_like"/>
    <property type="match status" value="1"/>
</dbReference>
<dbReference type="Proteomes" id="UP000199666">
    <property type="component" value="Unassembled WGS sequence"/>
</dbReference>
<dbReference type="InterPro" id="IPR008756">
    <property type="entry name" value="Peptidase_M56"/>
</dbReference>
<dbReference type="EMBL" id="FOPP01000002">
    <property type="protein sequence ID" value="SFG75461.1"/>
    <property type="molecule type" value="Genomic_DNA"/>
</dbReference>
<dbReference type="PANTHER" id="PTHR34978:SF3">
    <property type="entry name" value="SLR0241 PROTEIN"/>
    <property type="match status" value="1"/>
</dbReference>
<accession>A0A1I2UL18</accession>
<feature type="region of interest" description="Disordered" evidence="1">
    <location>
        <begin position="550"/>
        <end position="585"/>
    </location>
</feature>
<dbReference type="Pfam" id="PF05569">
    <property type="entry name" value="Peptidase_M56"/>
    <property type="match status" value="1"/>
</dbReference>
<evidence type="ECO:0000259" key="3">
    <source>
        <dbReference type="Pfam" id="PF05569"/>
    </source>
</evidence>
<keyword evidence="2" id="KW-0472">Membrane</keyword>
<proteinExistence type="predicted"/>
<name>A0A1I2UL18_9SPHI</name>
<protein>
    <submittedName>
        <fullName evidence="4">BlaR1 peptidase M56</fullName>
    </submittedName>
</protein>
<evidence type="ECO:0000256" key="2">
    <source>
        <dbReference type="SAM" id="Phobius"/>
    </source>
</evidence>